<dbReference type="eggNOG" id="COG1309">
    <property type="taxonomic scope" value="Bacteria"/>
</dbReference>
<evidence type="ECO:0000256" key="1">
    <source>
        <dbReference type="ARBA" id="ARBA00023015"/>
    </source>
</evidence>
<reference evidence="4 5" key="2">
    <citation type="submission" date="2012-06" db="EMBL/GenBank/DDBJ databases">
        <authorList>
            <person name="Fiebig A."/>
        </authorList>
    </citation>
    <scope>NUCLEOTIDE SEQUENCE [LARGE SCALE GENOMIC DNA]</scope>
    <source>
        <strain evidence="4 5">DFL-43</strain>
    </source>
</reference>
<reference evidence="4 5" key="1">
    <citation type="submission" date="2007-10" db="EMBL/GenBank/DDBJ databases">
        <authorList>
            <person name="Wagner-Dobler I."/>
            <person name="Ferriera S."/>
            <person name="Johnson J."/>
            <person name="Kravitz S."/>
            <person name="Beeson K."/>
            <person name="Sutton G."/>
            <person name="Rogers Y.-H."/>
            <person name="Friedman R."/>
            <person name="Frazier M."/>
            <person name="Venter J.C."/>
        </authorList>
    </citation>
    <scope>NUCLEOTIDE SEQUENCE [LARGE SCALE GENOMIC DNA]</scope>
    <source>
        <strain evidence="4 5">DFL-43</strain>
    </source>
</reference>
<dbReference type="Pfam" id="PF13305">
    <property type="entry name" value="TetR_C_33"/>
    <property type="match status" value="1"/>
</dbReference>
<organism evidence="4 5">
    <name type="scientific">Hoeflea phototrophica (strain DSM 17068 / NCIMB 14078 / DFL-43)</name>
    <dbReference type="NCBI Taxonomy" id="411684"/>
    <lineage>
        <taxon>Bacteria</taxon>
        <taxon>Pseudomonadati</taxon>
        <taxon>Pseudomonadota</taxon>
        <taxon>Alphaproteobacteria</taxon>
        <taxon>Hyphomicrobiales</taxon>
        <taxon>Rhizobiaceae</taxon>
        <taxon>Hoeflea</taxon>
    </lineage>
</organism>
<dbReference type="RefSeq" id="WP_007197161.1">
    <property type="nucleotide sequence ID" value="NZ_CM002917.1"/>
</dbReference>
<dbReference type="Proteomes" id="UP000004291">
    <property type="component" value="Chromosome"/>
</dbReference>
<sequence length="199" mass="21973">MAGKREAQRQALKDRLFEAARARIEQQGLGNLRARDLTTDAGCALGGLYSAYEDMDDLVLQVNAATLRSLGASLEEAATSDAEPAERLVGLGLNYLDFARSHMNLWSAIFDHRMQNGREIPSWYNEEQKVLFAHIGKSLLALQPDMAMEDLSIRVRTLFAAVHGIVSIGLREKIIGLPQDKIASEVEAIIRLLVRGAKD</sequence>
<evidence type="ECO:0000259" key="3">
    <source>
        <dbReference type="Pfam" id="PF13305"/>
    </source>
</evidence>
<dbReference type="InterPro" id="IPR025996">
    <property type="entry name" value="MT1864/Rv1816-like_C"/>
</dbReference>
<dbReference type="InterPro" id="IPR036271">
    <property type="entry name" value="Tet_transcr_reg_TetR-rel_C_sf"/>
</dbReference>
<name>A9DCQ6_HOEPD</name>
<evidence type="ECO:0000313" key="4">
    <source>
        <dbReference type="EMBL" id="EDQ32186.1"/>
    </source>
</evidence>
<dbReference type="EMBL" id="ABIA03000002">
    <property type="protein sequence ID" value="EDQ32186.1"/>
    <property type="molecule type" value="Genomic_DNA"/>
</dbReference>
<comment type="caution">
    <text evidence="4">The sequence shown here is derived from an EMBL/GenBank/DDBJ whole genome shotgun (WGS) entry which is preliminary data.</text>
</comment>
<dbReference type="SUPFAM" id="SSF48498">
    <property type="entry name" value="Tetracyclin repressor-like, C-terminal domain"/>
    <property type="match status" value="1"/>
</dbReference>
<gene>
    <name evidence="4" type="ORF">HPDFL43_06887</name>
</gene>
<dbReference type="AlphaFoldDB" id="A9DCQ6"/>
<evidence type="ECO:0000313" key="5">
    <source>
        <dbReference type="Proteomes" id="UP000004291"/>
    </source>
</evidence>
<dbReference type="HOGENOM" id="CLU_069356_40_5_5"/>
<dbReference type="STRING" id="411684.HPDFL43_06887"/>
<feature type="domain" description="HTH-type transcriptional regulator MT1864/Rv1816-like C-terminal" evidence="3">
    <location>
        <begin position="89"/>
        <end position="190"/>
    </location>
</feature>
<dbReference type="OrthoDB" id="7223515at2"/>
<keyword evidence="2" id="KW-0804">Transcription</keyword>
<evidence type="ECO:0000256" key="2">
    <source>
        <dbReference type="ARBA" id="ARBA00023163"/>
    </source>
</evidence>
<dbReference type="Gene3D" id="1.10.357.10">
    <property type="entry name" value="Tetracycline Repressor, domain 2"/>
    <property type="match status" value="1"/>
</dbReference>
<dbReference type="SUPFAM" id="SSF46689">
    <property type="entry name" value="Homeodomain-like"/>
    <property type="match status" value="1"/>
</dbReference>
<proteinExistence type="predicted"/>
<protein>
    <recommendedName>
        <fullName evidence="3">HTH-type transcriptional regulator MT1864/Rv1816-like C-terminal domain-containing protein</fullName>
    </recommendedName>
</protein>
<keyword evidence="5" id="KW-1185">Reference proteome</keyword>
<keyword evidence="1" id="KW-0805">Transcription regulation</keyword>
<dbReference type="InterPro" id="IPR009057">
    <property type="entry name" value="Homeodomain-like_sf"/>
</dbReference>
<accession>A9DCQ6</accession>